<evidence type="ECO:0000256" key="1">
    <source>
        <dbReference type="SAM" id="Phobius"/>
    </source>
</evidence>
<keyword evidence="1" id="KW-0812">Transmembrane</keyword>
<dbReference type="EMBL" id="LAUZ02000214">
    <property type="protein sequence ID" value="KKO60586.1"/>
    <property type="molecule type" value="Genomic_DNA"/>
</dbReference>
<comment type="caution">
    <text evidence="2">The sequence shown here is derived from an EMBL/GenBank/DDBJ whole genome shotgun (WGS) entry which is preliminary data.</text>
</comment>
<accession>A0A0M2WCQ4</accession>
<feature type="non-terminal residue" evidence="2">
    <location>
        <position position="113"/>
    </location>
</feature>
<dbReference type="GO" id="GO:0016757">
    <property type="term" value="F:glycosyltransferase activity"/>
    <property type="evidence" value="ECO:0007669"/>
    <property type="project" value="UniProtKB-KW"/>
</dbReference>
<protein>
    <submittedName>
        <fullName evidence="2">GDP-mannose-dependent alpha-(1-6)-phosphatidylinositol monomannoside mannosyltransferase</fullName>
    </submittedName>
</protein>
<keyword evidence="1" id="KW-1133">Transmembrane helix</keyword>
<organism evidence="2 3">
    <name type="scientific">Mycolicibacterium obuense</name>
    <dbReference type="NCBI Taxonomy" id="1807"/>
    <lineage>
        <taxon>Bacteria</taxon>
        <taxon>Bacillati</taxon>
        <taxon>Actinomycetota</taxon>
        <taxon>Actinomycetes</taxon>
        <taxon>Mycobacteriales</taxon>
        <taxon>Mycobacteriaceae</taxon>
        <taxon>Mycolicibacterium</taxon>
    </lineage>
</organism>
<dbReference type="SUPFAM" id="SSF53756">
    <property type="entry name" value="UDP-Glycosyltransferase/glycogen phosphorylase"/>
    <property type="match status" value="1"/>
</dbReference>
<evidence type="ECO:0000313" key="3">
    <source>
        <dbReference type="Proteomes" id="UP000034150"/>
    </source>
</evidence>
<keyword evidence="2" id="KW-0328">Glycosyltransferase</keyword>
<keyword evidence="2" id="KW-0808">Transferase</keyword>
<dbReference type="AlphaFoldDB" id="A0A0M2WCQ4"/>
<reference evidence="2 3" key="1">
    <citation type="journal article" date="2015" name="Genome Announc.">
        <title>Draft Genome Sequence of Mycobacterium obuense Strain UC1, Isolated from Patient Sputum.</title>
        <authorList>
            <person name="Greninger A.L."/>
            <person name="Cunningham G."/>
            <person name="Hsu E.D."/>
            <person name="Yu J.M."/>
            <person name="Chiu C.Y."/>
            <person name="Miller S."/>
        </authorList>
    </citation>
    <scope>NUCLEOTIDE SEQUENCE [LARGE SCALE GENOMIC DNA]</scope>
    <source>
        <strain evidence="2 3">UC1</strain>
    </source>
</reference>
<feature type="transmembrane region" description="Helical" evidence="1">
    <location>
        <begin position="91"/>
        <end position="111"/>
    </location>
</feature>
<gene>
    <name evidence="2" type="ORF">WN67_33150</name>
</gene>
<keyword evidence="3" id="KW-1185">Reference proteome</keyword>
<sequence>MSRVLLVTNDFPPRRGGIQSYLEALVDHLVATPGSAVDALTVYAPTWKGAEDYDAVAAASGYQVVRHPTTLMLPEPSVAWRMRRLIAERDVDTVWFGAAAPLALLAPFLLYTS</sequence>
<name>A0A0M2WCQ4_9MYCO</name>
<dbReference type="Proteomes" id="UP000034150">
    <property type="component" value="Unassembled WGS sequence"/>
</dbReference>
<dbReference type="STRING" id="1807.MOBUDSM44075_01414"/>
<proteinExistence type="predicted"/>
<dbReference type="Gene3D" id="3.40.50.2000">
    <property type="entry name" value="Glycogen Phosphorylase B"/>
    <property type="match status" value="1"/>
</dbReference>
<evidence type="ECO:0000313" key="2">
    <source>
        <dbReference type="EMBL" id="KKO60586.1"/>
    </source>
</evidence>
<dbReference type="PATRIC" id="fig|1807.13.peg.6398"/>
<keyword evidence="1" id="KW-0472">Membrane</keyword>